<dbReference type="STRING" id="3088.A0A383WHJ7"/>
<dbReference type="InterPro" id="IPR052474">
    <property type="entry name" value="UDP-GlcNAc_transferase"/>
</dbReference>
<proteinExistence type="predicted"/>
<keyword evidence="3" id="KW-1185">Reference proteome</keyword>
<evidence type="ECO:0000313" key="2">
    <source>
        <dbReference type="EMBL" id="SZX76206.1"/>
    </source>
</evidence>
<dbReference type="GO" id="GO:0043541">
    <property type="term" value="C:UDP-N-acetylglucosamine transferase complex"/>
    <property type="evidence" value="ECO:0007669"/>
    <property type="project" value="TreeGrafter"/>
</dbReference>
<name>A0A383WHJ7_TETOB</name>
<feature type="domain" description="Glycosyl transferase family 28 C-terminal" evidence="1">
    <location>
        <begin position="10"/>
        <end position="165"/>
    </location>
</feature>
<protein>
    <recommendedName>
        <fullName evidence="1">Glycosyl transferase family 28 C-terminal domain-containing protein</fullName>
    </recommendedName>
</protein>
<organism evidence="2 3">
    <name type="scientific">Tetradesmus obliquus</name>
    <name type="common">Green alga</name>
    <name type="synonym">Acutodesmus obliquus</name>
    <dbReference type="NCBI Taxonomy" id="3088"/>
    <lineage>
        <taxon>Eukaryota</taxon>
        <taxon>Viridiplantae</taxon>
        <taxon>Chlorophyta</taxon>
        <taxon>core chlorophytes</taxon>
        <taxon>Chlorophyceae</taxon>
        <taxon>CS clade</taxon>
        <taxon>Sphaeropleales</taxon>
        <taxon>Scenedesmaceae</taxon>
        <taxon>Tetradesmus</taxon>
    </lineage>
</organism>
<dbReference type="Pfam" id="PF04101">
    <property type="entry name" value="Glyco_tran_28_C"/>
    <property type="match status" value="1"/>
</dbReference>
<dbReference type="SUPFAM" id="SSF53756">
    <property type="entry name" value="UDP-Glycosyltransferase/glycogen phosphorylase"/>
    <property type="match status" value="1"/>
</dbReference>
<gene>
    <name evidence="2" type="ORF">BQ4739_LOCUS16567</name>
</gene>
<dbReference type="AlphaFoldDB" id="A0A383WHJ7"/>
<dbReference type="Proteomes" id="UP000256970">
    <property type="component" value="Unassembled WGS sequence"/>
</dbReference>
<accession>A0A383WHJ7</accession>
<dbReference type="EMBL" id="FNXT01001251">
    <property type="protein sequence ID" value="SZX76206.1"/>
    <property type="molecule type" value="Genomic_DNA"/>
</dbReference>
<dbReference type="PANTHER" id="PTHR47043">
    <property type="entry name" value="UDP-N-ACETYLGLUCOSAMINE TRANSFERASE SUBUNIT ALG13"/>
    <property type="match status" value="1"/>
</dbReference>
<dbReference type="Gene3D" id="3.40.50.2000">
    <property type="entry name" value="Glycogen Phosphorylase B"/>
    <property type="match status" value="1"/>
</dbReference>
<dbReference type="GO" id="GO:0016758">
    <property type="term" value="F:hexosyltransferase activity"/>
    <property type="evidence" value="ECO:0007669"/>
    <property type="project" value="InterPro"/>
</dbReference>
<dbReference type="PANTHER" id="PTHR47043:SF1">
    <property type="entry name" value="UDP-N-ACETYLGLUCOSAMINE TRANSFERASE SUBUNIT ALG13"/>
    <property type="match status" value="1"/>
</dbReference>
<evidence type="ECO:0000313" key="3">
    <source>
        <dbReference type="Proteomes" id="UP000256970"/>
    </source>
</evidence>
<dbReference type="GO" id="GO:0006488">
    <property type="term" value="P:dolichol-linked oligosaccharide biosynthetic process"/>
    <property type="evidence" value="ECO:0007669"/>
    <property type="project" value="TreeGrafter"/>
</dbReference>
<sequence length="183" mass="19283">MVQTRGQRSVFVTVGTTKFEALIKAVDTPEFAAALAAKGYSQLIIQKGAGEYVPCKLLPAGATSAEHASGLKVQYFDFSPSLSEYISSAALIISHAGSGSIFETLHAGKPLIVVPNPLLMDNHQAELGNHLAAMQAVVCAAPDELLSAVTSLDTSQLKPFPAKNACGIIEKVDDFMGRHRATS</sequence>
<reference evidence="2 3" key="1">
    <citation type="submission" date="2016-10" db="EMBL/GenBank/DDBJ databases">
        <authorList>
            <person name="Cai Z."/>
        </authorList>
    </citation>
    <scope>NUCLEOTIDE SEQUENCE [LARGE SCALE GENOMIC DNA]</scope>
</reference>
<dbReference type="InterPro" id="IPR007235">
    <property type="entry name" value="Glyco_trans_28_C"/>
</dbReference>
<evidence type="ECO:0000259" key="1">
    <source>
        <dbReference type="Pfam" id="PF04101"/>
    </source>
</evidence>